<evidence type="ECO:0000256" key="4">
    <source>
        <dbReference type="ARBA" id="ARBA00022692"/>
    </source>
</evidence>
<comment type="similarity">
    <text evidence="2">Belongs to the MscS (TC 1.A.23) family.</text>
</comment>
<feature type="transmembrane region" description="Helical" evidence="8">
    <location>
        <begin position="149"/>
        <end position="168"/>
    </location>
</feature>
<dbReference type="InterPro" id="IPR011066">
    <property type="entry name" value="MscS_channel_C_sf"/>
</dbReference>
<evidence type="ECO:0000256" key="3">
    <source>
        <dbReference type="ARBA" id="ARBA00022475"/>
    </source>
</evidence>
<gene>
    <name evidence="11" type="ORF">Phou_025830</name>
</gene>
<dbReference type="InterPro" id="IPR023408">
    <property type="entry name" value="MscS_beta-dom_sf"/>
</dbReference>
<keyword evidence="6 8" id="KW-0472">Membrane</keyword>
<keyword evidence="3" id="KW-1003">Cell membrane</keyword>
<dbReference type="GO" id="GO:0005886">
    <property type="term" value="C:plasma membrane"/>
    <property type="evidence" value="ECO:0007669"/>
    <property type="project" value="UniProtKB-SubCell"/>
</dbReference>
<dbReference type="Gene3D" id="1.10.287.1260">
    <property type="match status" value="1"/>
</dbReference>
<evidence type="ECO:0000313" key="11">
    <source>
        <dbReference type="EMBL" id="GFJ78403.1"/>
    </source>
</evidence>
<feature type="transmembrane region" description="Helical" evidence="8">
    <location>
        <begin position="74"/>
        <end position="96"/>
    </location>
</feature>
<name>A0A6V8JZX3_9ACTN</name>
<dbReference type="PANTHER" id="PTHR30460">
    <property type="entry name" value="MODERATE CONDUCTANCE MECHANOSENSITIVE CHANNEL YBIO"/>
    <property type="match status" value="1"/>
</dbReference>
<dbReference type="PANTHER" id="PTHR30460:SF0">
    <property type="entry name" value="MODERATE CONDUCTANCE MECHANOSENSITIVE CHANNEL YBIO"/>
    <property type="match status" value="1"/>
</dbReference>
<dbReference type="InterPro" id="IPR006685">
    <property type="entry name" value="MscS_channel_2nd"/>
</dbReference>
<keyword evidence="4 8" id="KW-0812">Transmembrane</keyword>
<dbReference type="GO" id="GO:0008381">
    <property type="term" value="F:mechanosensitive monoatomic ion channel activity"/>
    <property type="evidence" value="ECO:0007669"/>
    <property type="project" value="InterPro"/>
</dbReference>
<evidence type="ECO:0000256" key="6">
    <source>
        <dbReference type="ARBA" id="ARBA00023136"/>
    </source>
</evidence>
<evidence type="ECO:0000259" key="10">
    <source>
        <dbReference type="Pfam" id="PF21088"/>
    </source>
</evidence>
<dbReference type="Gene3D" id="2.30.30.60">
    <property type="match status" value="1"/>
</dbReference>
<dbReference type="SUPFAM" id="SSF50182">
    <property type="entry name" value="Sm-like ribonucleoproteins"/>
    <property type="match status" value="1"/>
</dbReference>
<organism evidence="11 12">
    <name type="scientific">Phytohabitans houttuyneae</name>
    <dbReference type="NCBI Taxonomy" id="1076126"/>
    <lineage>
        <taxon>Bacteria</taxon>
        <taxon>Bacillati</taxon>
        <taxon>Actinomycetota</taxon>
        <taxon>Actinomycetes</taxon>
        <taxon>Micromonosporales</taxon>
        <taxon>Micromonosporaceae</taxon>
    </lineage>
</organism>
<dbReference type="EMBL" id="BLPF01000001">
    <property type="protein sequence ID" value="GFJ78403.1"/>
    <property type="molecule type" value="Genomic_DNA"/>
</dbReference>
<dbReference type="Pfam" id="PF21088">
    <property type="entry name" value="MS_channel_1st"/>
    <property type="match status" value="1"/>
</dbReference>
<feature type="domain" description="Mechanosensitive ion channel transmembrane helices 2/3" evidence="10">
    <location>
        <begin position="154"/>
        <end position="193"/>
    </location>
</feature>
<dbReference type="Gene3D" id="3.30.70.100">
    <property type="match status" value="1"/>
</dbReference>
<comment type="subcellular location">
    <subcellularLocation>
        <location evidence="1">Cell membrane</location>
        <topology evidence="1">Multi-pass membrane protein</topology>
    </subcellularLocation>
</comment>
<keyword evidence="5 8" id="KW-1133">Transmembrane helix</keyword>
<dbReference type="InterPro" id="IPR010920">
    <property type="entry name" value="LSM_dom_sf"/>
</dbReference>
<evidence type="ECO:0000256" key="1">
    <source>
        <dbReference type="ARBA" id="ARBA00004651"/>
    </source>
</evidence>
<keyword evidence="12" id="KW-1185">Reference proteome</keyword>
<protein>
    <submittedName>
        <fullName evidence="11">Mechanosensitive ion channel protein MscS</fullName>
    </submittedName>
</protein>
<dbReference type="Pfam" id="PF00924">
    <property type="entry name" value="MS_channel_2nd"/>
    <property type="match status" value="1"/>
</dbReference>
<feature type="region of interest" description="Disordered" evidence="7">
    <location>
        <begin position="1"/>
        <end position="21"/>
    </location>
</feature>
<evidence type="ECO:0000256" key="7">
    <source>
        <dbReference type="SAM" id="MobiDB-lite"/>
    </source>
</evidence>
<evidence type="ECO:0000256" key="8">
    <source>
        <dbReference type="SAM" id="Phobius"/>
    </source>
</evidence>
<evidence type="ECO:0000259" key="9">
    <source>
        <dbReference type="Pfam" id="PF00924"/>
    </source>
</evidence>
<reference evidence="11 12" key="2">
    <citation type="submission" date="2020-03" db="EMBL/GenBank/DDBJ databases">
        <authorList>
            <person name="Ichikawa N."/>
            <person name="Kimura A."/>
            <person name="Kitahashi Y."/>
            <person name="Uohara A."/>
        </authorList>
    </citation>
    <scope>NUCLEOTIDE SEQUENCE [LARGE SCALE GENOMIC DNA]</scope>
    <source>
        <strain evidence="11 12">NBRC 108639</strain>
    </source>
</reference>
<evidence type="ECO:0000256" key="2">
    <source>
        <dbReference type="ARBA" id="ARBA00008017"/>
    </source>
</evidence>
<dbReference type="FunFam" id="1.10.287.1260:FF:000005">
    <property type="entry name" value="Mechanosensitive ion channel family protein"/>
    <property type="match status" value="1"/>
</dbReference>
<reference evidence="11 12" key="1">
    <citation type="submission" date="2020-03" db="EMBL/GenBank/DDBJ databases">
        <title>Whole genome shotgun sequence of Phytohabitans houttuyneae NBRC 108639.</title>
        <authorList>
            <person name="Komaki H."/>
            <person name="Tamura T."/>
        </authorList>
    </citation>
    <scope>NUCLEOTIDE SEQUENCE [LARGE SCALE GENOMIC DNA]</scope>
    <source>
        <strain evidence="11 12">NBRC 108639</strain>
    </source>
</reference>
<dbReference type="Proteomes" id="UP000482800">
    <property type="component" value="Unassembled WGS sequence"/>
</dbReference>
<dbReference type="InterPro" id="IPR049142">
    <property type="entry name" value="MS_channel_1st"/>
</dbReference>
<dbReference type="InterPro" id="IPR045276">
    <property type="entry name" value="YbiO_bact"/>
</dbReference>
<dbReference type="AlphaFoldDB" id="A0A6V8JZX3"/>
<feature type="domain" description="Mechanosensitive ion channel MscS" evidence="9">
    <location>
        <begin position="195"/>
        <end position="256"/>
    </location>
</feature>
<sequence>MTGLSGEKGRTGGDPAVPSRPGCGTKAHVIAALLAAPLPDPSPSPTVGADCREDALCQRVFEWTGTPWLAESSFWIFVKPLRIILILLIALLIRWVTHRMISRLVRTSTHTSVPTILRPLRERVPNAPTDPATVVPERRRQRAEAIGSVLRNTVTAVVFAIAVLLVLSELNFNLAPLIASAGIAGVALGFGAQSLVKDVISGVFMLLEDQYGVGDTVDLGEATGVVEAVGLRITTVRDGRGVLWYIRNGEIIRVGNKSQGWAMVIVDMPIGFAGVEEATSVMRAAAVEVAEDPELAGHFVEPPDVLGVEQITVDGAVIRTVAKTTADGQFDVGRELRRRLTQALDAAGITARIAATRMFPRPSAPNGEGDTRGGAT</sequence>
<proteinExistence type="inferred from homology"/>
<accession>A0A6V8JZX3</accession>
<evidence type="ECO:0000256" key="5">
    <source>
        <dbReference type="ARBA" id="ARBA00022989"/>
    </source>
</evidence>
<feature type="transmembrane region" description="Helical" evidence="8">
    <location>
        <begin position="174"/>
        <end position="196"/>
    </location>
</feature>
<dbReference type="SUPFAM" id="SSF82689">
    <property type="entry name" value="Mechanosensitive channel protein MscS (YggB), C-terminal domain"/>
    <property type="match status" value="1"/>
</dbReference>
<evidence type="ECO:0000313" key="12">
    <source>
        <dbReference type="Proteomes" id="UP000482800"/>
    </source>
</evidence>
<comment type="caution">
    <text evidence="11">The sequence shown here is derived from an EMBL/GenBank/DDBJ whole genome shotgun (WGS) entry which is preliminary data.</text>
</comment>
<dbReference type="FunFam" id="2.30.30.60:FF:000001">
    <property type="entry name" value="MscS Mechanosensitive ion channel"/>
    <property type="match status" value="1"/>
</dbReference>
<dbReference type="SUPFAM" id="SSF82861">
    <property type="entry name" value="Mechanosensitive channel protein MscS (YggB), transmembrane region"/>
    <property type="match status" value="1"/>
</dbReference>
<dbReference type="InterPro" id="IPR011014">
    <property type="entry name" value="MscS_channel_TM-2"/>
</dbReference>